<dbReference type="PANTHER" id="PTHR17490">
    <property type="entry name" value="SUA5"/>
    <property type="match status" value="1"/>
</dbReference>
<feature type="binding site" evidence="12">
    <location>
        <position position="183"/>
    </location>
    <ligand>
        <name>L-threonine</name>
        <dbReference type="ChEBI" id="CHEBI:57926"/>
    </ligand>
</feature>
<evidence type="ECO:0000256" key="12">
    <source>
        <dbReference type="PIRSR" id="PIRSR004930-1"/>
    </source>
</evidence>
<feature type="region of interest" description="Disordered" evidence="13">
    <location>
        <begin position="214"/>
        <end position="251"/>
    </location>
</feature>
<accession>A0A5D0XSF1</accession>
<dbReference type="GO" id="GO:0005524">
    <property type="term" value="F:ATP binding"/>
    <property type="evidence" value="ECO:0007669"/>
    <property type="project" value="UniProtKB-KW"/>
</dbReference>
<dbReference type="SUPFAM" id="SSF55821">
    <property type="entry name" value="YrdC/RibB"/>
    <property type="match status" value="1"/>
</dbReference>
<feature type="binding site" evidence="12">
    <location>
        <position position="59"/>
    </location>
    <ligand>
        <name>ATP</name>
        <dbReference type="ChEBI" id="CHEBI:30616"/>
    </ligand>
</feature>
<protein>
    <recommendedName>
        <fullName evidence="10">L-threonylcarbamoyladenylate synthase</fullName>
        <ecNumber evidence="3">2.7.7.87</ecNumber>
    </recommendedName>
    <alternativeName>
        <fullName evidence="10">L-threonylcarbamoyladenylate synthase</fullName>
    </alternativeName>
</protein>
<evidence type="ECO:0000256" key="11">
    <source>
        <dbReference type="ARBA" id="ARBA00048366"/>
    </source>
</evidence>
<evidence type="ECO:0000256" key="4">
    <source>
        <dbReference type="ARBA" id="ARBA00022490"/>
    </source>
</evidence>
<comment type="subcellular location">
    <subcellularLocation>
        <location evidence="1">Cytoplasm</location>
    </subcellularLocation>
</comment>
<dbReference type="GO" id="GO:0061710">
    <property type="term" value="F:L-threonylcarbamoyladenylate synthase"/>
    <property type="evidence" value="ECO:0007669"/>
    <property type="project" value="UniProtKB-EC"/>
</dbReference>
<evidence type="ECO:0000256" key="5">
    <source>
        <dbReference type="ARBA" id="ARBA00022679"/>
    </source>
</evidence>
<feature type="binding site" evidence="12">
    <location>
        <position position="118"/>
    </location>
    <ligand>
        <name>ATP</name>
        <dbReference type="ChEBI" id="CHEBI:30616"/>
    </ligand>
</feature>
<dbReference type="InterPro" id="IPR010923">
    <property type="entry name" value="T(6)A37_SUA5"/>
</dbReference>
<comment type="catalytic activity">
    <reaction evidence="11">
        <text>L-threonine + hydrogencarbonate + ATP = L-threonylcarbamoyladenylate + diphosphate + H2O</text>
        <dbReference type="Rhea" id="RHEA:36407"/>
        <dbReference type="ChEBI" id="CHEBI:15377"/>
        <dbReference type="ChEBI" id="CHEBI:17544"/>
        <dbReference type="ChEBI" id="CHEBI:30616"/>
        <dbReference type="ChEBI" id="CHEBI:33019"/>
        <dbReference type="ChEBI" id="CHEBI:57926"/>
        <dbReference type="ChEBI" id="CHEBI:73682"/>
        <dbReference type="EC" id="2.7.7.87"/>
    </reaction>
</comment>
<evidence type="ECO:0000256" key="10">
    <source>
        <dbReference type="ARBA" id="ARBA00029774"/>
    </source>
</evidence>
<keyword evidence="6" id="KW-0819">tRNA processing</keyword>
<evidence type="ECO:0000256" key="2">
    <source>
        <dbReference type="ARBA" id="ARBA00007663"/>
    </source>
</evidence>
<feature type="domain" description="YrdC-like" evidence="14">
    <location>
        <begin position="14"/>
        <end position="201"/>
    </location>
</feature>
<dbReference type="PANTHER" id="PTHR17490:SF16">
    <property type="entry name" value="THREONYLCARBAMOYL-AMP SYNTHASE"/>
    <property type="match status" value="1"/>
</dbReference>
<dbReference type="InterPro" id="IPR050156">
    <property type="entry name" value="TC-AMP_synthase_SUA5"/>
</dbReference>
<dbReference type="Gene3D" id="3.90.870.10">
    <property type="entry name" value="DHBP synthase"/>
    <property type="match status" value="1"/>
</dbReference>
<comment type="similarity">
    <text evidence="2">Belongs to the SUA5 family.</text>
</comment>
<dbReference type="OrthoDB" id="9814580at2"/>
<keyword evidence="4" id="KW-0963">Cytoplasm</keyword>
<comment type="caution">
    <text evidence="15">The sequence shown here is derived from an EMBL/GenBank/DDBJ whole genome shotgun (WGS) entry which is preliminary data.</text>
</comment>
<gene>
    <name evidence="15" type="ORF">FQ377_06780</name>
</gene>
<evidence type="ECO:0000256" key="3">
    <source>
        <dbReference type="ARBA" id="ARBA00012584"/>
    </source>
</evidence>
<dbReference type="Proteomes" id="UP000323410">
    <property type="component" value="Unassembled WGS sequence"/>
</dbReference>
<sequence length="251" mass="25757">MITSYDCSDPAQRSEGLAAAHQAVERKQCVVLPTDTVYGIGADAFSPQAVATLLASKGRGRNMPPPVLIPRIQTLDGLAAEVHPDARRLAEAFWPGALTLICHAQPSLSWDLGDTLGTVALRVPDDDVALELLALTGPLAVSSANRTGQDAATTAADAAAQLAESVAVYLDAGPRTAADGMGSTIVDATGEVLRIVRQGTLSVERLREVVPDLAGAGEDAAPAADAAPAVDAAPEDRDPADAAPEDRDPAD</sequence>
<keyword evidence="16" id="KW-1185">Reference proteome</keyword>
<dbReference type="GO" id="GO:0008033">
    <property type="term" value="P:tRNA processing"/>
    <property type="evidence" value="ECO:0007669"/>
    <property type="project" value="UniProtKB-KW"/>
</dbReference>
<feature type="binding site" evidence="12">
    <location>
        <position position="122"/>
    </location>
    <ligand>
        <name>L-threonine</name>
        <dbReference type="ChEBI" id="CHEBI:57926"/>
    </ligand>
</feature>
<dbReference type="GO" id="GO:0006450">
    <property type="term" value="P:regulation of translational fidelity"/>
    <property type="evidence" value="ECO:0007669"/>
    <property type="project" value="TreeGrafter"/>
</dbReference>
<dbReference type="EMBL" id="VSLD01000002">
    <property type="protein sequence ID" value="TYC99646.1"/>
    <property type="molecule type" value="Genomic_DNA"/>
</dbReference>
<dbReference type="GO" id="GO:0000049">
    <property type="term" value="F:tRNA binding"/>
    <property type="evidence" value="ECO:0007669"/>
    <property type="project" value="TreeGrafter"/>
</dbReference>
<keyword evidence="7" id="KW-0548">Nucleotidyltransferase</keyword>
<dbReference type="AlphaFoldDB" id="A0A5D0XSF1"/>
<evidence type="ECO:0000256" key="7">
    <source>
        <dbReference type="ARBA" id="ARBA00022695"/>
    </source>
</evidence>
<feature type="binding site" evidence="12">
    <location>
        <position position="143"/>
    </location>
    <ligand>
        <name>ATP</name>
        <dbReference type="ChEBI" id="CHEBI:30616"/>
    </ligand>
</feature>
<dbReference type="InterPro" id="IPR017945">
    <property type="entry name" value="DHBP_synth_RibB-like_a/b_dom"/>
</dbReference>
<dbReference type="RefSeq" id="WP_148600464.1">
    <property type="nucleotide sequence ID" value="NZ_VSLD01000002.1"/>
</dbReference>
<dbReference type="GO" id="GO:0005737">
    <property type="term" value="C:cytoplasm"/>
    <property type="evidence" value="ECO:0007669"/>
    <property type="project" value="UniProtKB-SubCell"/>
</dbReference>
<dbReference type="PIRSF" id="PIRSF004930">
    <property type="entry name" value="Tln_factor_SUA5"/>
    <property type="match status" value="1"/>
</dbReference>
<dbReference type="EC" id="2.7.7.87" evidence="3"/>
<dbReference type="InterPro" id="IPR006070">
    <property type="entry name" value="Sua5-like_dom"/>
</dbReference>
<feature type="compositionally biased region" description="Basic and acidic residues" evidence="13">
    <location>
        <begin position="234"/>
        <end position="251"/>
    </location>
</feature>
<feature type="binding site" evidence="12">
    <location>
        <position position="197"/>
    </location>
    <ligand>
        <name>ATP</name>
        <dbReference type="ChEBI" id="CHEBI:30616"/>
    </ligand>
</feature>
<dbReference type="GO" id="GO:0003725">
    <property type="term" value="F:double-stranded RNA binding"/>
    <property type="evidence" value="ECO:0007669"/>
    <property type="project" value="InterPro"/>
</dbReference>
<reference evidence="15 16" key="1">
    <citation type="submission" date="2019-08" db="EMBL/GenBank/DDBJ databases">
        <title>Genone of Arthrobacter echini P9.</title>
        <authorList>
            <person name="Bowman J.P."/>
        </authorList>
    </citation>
    <scope>NUCLEOTIDE SEQUENCE [LARGE SCALE GENOMIC DNA]</scope>
    <source>
        <strain evidence="15 16">P9</strain>
    </source>
</reference>
<evidence type="ECO:0000313" key="15">
    <source>
        <dbReference type="EMBL" id="TYC99646.1"/>
    </source>
</evidence>
<evidence type="ECO:0000256" key="6">
    <source>
        <dbReference type="ARBA" id="ARBA00022694"/>
    </source>
</evidence>
<evidence type="ECO:0000256" key="8">
    <source>
        <dbReference type="ARBA" id="ARBA00022741"/>
    </source>
</evidence>
<keyword evidence="9 12" id="KW-0067">ATP-binding</keyword>
<proteinExistence type="inferred from homology"/>
<evidence type="ECO:0000313" key="16">
    <source>
        <dbReference type="Proteomes" id="UP000323410"/>
    </source>
</evidence>
<evidence type="ECO:0000256" key="13">
    <source>
        <dbReference type="SAM" id="MobiDB-lite"/>
    </source>
</evidence>
<evidence type="ECO:0000256" key="1">
    <source>
        <dbReference type="ARBA" id="ARBA00004496"/>
    </source>
</evidence>
<evidence type="ECO:0000259" key="14">
    <source>
        <dbReference type="PROSITE" id="PS51163"/>
    </source>
</evidence>
<organism evidence="15 16">
    <name type="scientific">Arthrobacter echini</name>
    <dbReference type="NCBI Taxonomy" id="1529066"/>
    <lineage>
        <taxon>Bacteria</taxon>
        <taxon>Bacillati</taxon>
        <taxon>Actinomycetota</taxon>
        <taxon>Actinomycetes</taxon>
        <taxon>Micrococcales</taxon>
        <taxon>Micrococcaceae</taxon>
        <taxon>Arthrobacter</taxon>
    </lineage>
</organism>
<feature type="compositionally biased region" description="Low complexity" evidence="13">
    <location>
        <begin position="214"/>
        <end position="232"/>
    </location>
</feature>
<evidence type="ECO:0000256" key="9">
    <source>
        <dbReference type="ARBA" id="ARBA00022840"/>
    </source>
</evidence>
<keyword evidence="8 12" id="KW-0547">Nucleotide-binding</keyword>
<dbReference type="Pfam" id="PF01300">
    <property type="entry name" value="Sua5_yciO_yrdC"/>
    <property type="match status" value="1"/>
</dbReference>
<dbReference type="NCBIfam" id="TIGR00057">
    <property type="entry name" value="L-threonylcarbamoyladenylate synthase"/>
    <property type="match status" value="1"/>
</dbReference>
<dbReference type="PROSITE" id="PS51163">
    <property type="entry name" value="YRDC"/>
    <property type="match status" value="1"/>
</dbReference>
<feature type="binding site" evidence="12">
    <location>
        <position position="36"/>
    </location>
    <ligand>
        <name>L-threonine</name>
        <dbReference type="ChEBI" id="CHEBI:57926"/>
    </ligand>
</feature>
<keyword evidence="5" id="KW-0808">Transferase</keyword>
<name>A0A5D0XSF1_9MICC</name>